<reference evidence="4 5" key="1">
    <citation type="journal article" date="2015" name="Int. J. Syst. Evol. Microbiol.">
        <title>Roseomonas oryzae sp. nov., isolated from paddy rhizosphere soil.</title>
        <authorList>
            <person name="Ramaprasad E.V."/>
            <person name="Sasikala Ch."/>
            <person name="Ramana Ch.V."/>
        </authorList>
    </citation>
    <scope>NUCLEOTIDE SEQUENCE [LARGE SCALE GENOMIC DNA]</scope>
    <source>
        <strain evidence="4 5">KCTC 42542</strain>
    </source>
</reference>
<dbReference type="GO" id="GO:0043190">
    <property type="term" value="C:ATP-binding cassette (ABC) transporter complex"/>
    <property type="evidence" value="ECO:0007669"/>
    <property type="project" value="InterPro"/>
</dbReference>
<dbReference type="CDD" id="cd01071">
    <property type="entry name" value="PBP2_PhnD_like"/>
    <property type="match status" value="1"/>
</dbReference>
<dbReference type="GO" id="GO:0055085">
    <property type="term" value="P:transmembrane transport"/>
    <property type="evidence" value="ECO:0007669"/>
    <property type="project" value="InterPro"/>
</dbReference>
<dbReference type="RefSeq" id="WP_149810553.1">
    <property type="nucleotide sequence ID" value="NZ_VUKA01000001.1"/>
</dbReference>
<dbReference type="SUPFAM" id="SSF53850">
    <property type="entry name" value="Periplasmic binding protein-like II"/>
    <property type="match status" value="1"/>
</dbReference>
<dbReference type="EMBL" id="VUKA01000001">
    <property type="protein sequence ID" value="KAA2214609.1"/>
    <property type="molecule type" value="Genomic_DNA"/>
</dbReference>
<evidence type="ECO:0000313" key="4">
    <source>
        <dbReference type="EMBL" id="KAA2214609.1"/>
    </source>
</evidence>
<dbReference type="InterPro" id="IPR006311">
    <property type="entry name" value="TAT_signal"/>
</dbReference>
<name>A0A5B2TK94_9PROT</name>
<evidence type="ECO:0000256" key="2">
    <source>
        <dbReference type="ARBA" id="ARBA00022729"/>
    </source>
</evidence>
<keyword evidence="2 3" id="KW-0732">Signal</keyword>
<feature type="signal peptide" evidence="3">
    <location>
        <begin position="1"/>
        <end position="23"/>
    </location>
</feature>
<organism evidence="4 5">
    <name type="scientific">Teichococcus oryzae</name>
    <dbReference type="NCBI Taxonomy" id="1608942"/>
    <lineage>
        <taxon>Bacteria</taxon>
        <taxon>Pseudomonadati</taxon>
        <taxon>Pseudomonadota</taxon>
        <taxon>Alphaproteobacteria</taxon>
        <taxon>Acetobacterales</taxon>
        <taxon>Roseomonadaceae</taxon>
        <taxon>Roseomonas</taxon>
    </lineage>
</organism>
<comment type="caution">
    <text evidence="4">The sequence shown here is derived from an EMBL/GenBank/DDBJ whole genome shotgun (WGS) entry which is preliminary data.</text>
</comment>
<dbReference type="PROSITE" id="PS51318">
    <property type="entry name" value="TAT"/>
    <property type="match status" value="1"/>
</dbReference>
<feature type="chain" id="PRO_5022753377" evidence="3">
    <location>
        <begin position="24"/>
        <end position="332"/>
    </location>
</feature>
<sequence>MPHATRRILLGLAAASLAPAAQAQLQAPRRSADGDIPFPAPGRRPWAEAVPRLGIALMGGENEVDRLARFDGYRALLEQTFGVPARLYPAGDYAGVMQAFGAKQVEIASLGSSAYAGVWLDTQGNVEPLVVPEQEDGSIGYLAVMLARADSGIASLEDMRGRSLAWADPNSASGYLIPRAVLRRQGVDPEPGRYFGATGFAGGHEQAVVAVLQKQYDACCTWASGQGEEASGFTRGNLRAMVEKNMLRMSDIRIIWRSEPIPTGPITIRADLPDALKNDMKQFLLALPRTHPDIYRQISRGEGAGYREARHADYQIFIDLRQEEAAARRRRR</sequence>
<dbReference type="OrthoDB" id="9802896at2"/>
<gene>
    <name evidence="4" type="primary">phnD</name>
    <name evidence="4" type="ORF">F0Q34_02580</name>
</gene>
<dbReference type="Proteomes" id="UP000322110">
    <property type="component" value="Unassembled WGS sequence"/>
</dbReference>
<evidence type="ECO:0000313" key="5">
    <source>
        <dbReference type="Proteomes" id="UP000322110"/>
    </source>
</evidence>
<dbReference type="InterPro" id="IPR005770">
    <property type="entry name" value="PhnD"/>
</dbReference>
<accession>A0A5B2TK94</accession>
<evidence type="ECO:0000256" key="3">
    <source>
        <dbReference type="SAM" id="SignalP"/>
    </source>
</evidence>
<dbReference type="PANTHER" id="PTHR35841">
    <property type="entry name" value="PHOSPHONATES-BINDING PERIPLASMIC PROTEIN"/>
    <property type="match status" value="1"/>
</dbReference>
<dbReference type="PANTHER" id="PTHR35841:SF1">
    <property type="entry name" value="PHOSPHONATES-BINDING PERIPLASMIC PROTEIN"/>
    <property type="match status" value="1"/>
</dbReference>
<dbReference type="AlphaFoldDB" id="A0A5B2TK94"/>
<dbReference type="Pfam" id="PF12974">
    <property type="entry name" value="Phosphonate-bd"/>
    <property type="match status" value="1"/>
</dbReference>
<protein>
    <submittedName>
        <fullName evidence="4">Phosphate/phosphite/phosphonate ABC transporter substrate-binding protein</fullName>
    </submittedName>
</protein>
<proteinExistence type="inferred from homology"/>
<keyword evidence="5" id="KW-1185">Reference proteome</keyword>
<comment type="similarity">
    <text evidence="1">Belongs to the phosphate/phosphite/phosphonate binding protein family.</text>
</comment>
<evidence type="ECO:0000256" key="1">
    <source>
        <dbReference type="ARBA" id="ARBA00007162"/>
    </source>
</evidence>
<dbReference type="Gene3D" id="3.40.190.10">
    <property type="entry name" value="Periplasmic binding protein-like II"/>
    <property type="match status" value="2"/>
</dbReference>
<dbReference type="NCBIfam" id="TIGR01098">
    <property type="entry name" value="3A0109s03R"/>
    <property type="match status" value="1"/>
</dbReference>